<evidence type="ECO:0000313" key="4">
    <source>
        <dbReference type="EMBL" id="NYI69019.1"/>
    </source>
</evidence>
<organism evidence="4 5">
    <name type="scientific">Spelaeicoccus albus</name>
    <dbReference type="NCBI Taxonomy" id="1280376"/>
    <lineage>
        <taxon>Bacteria</taxon>
        <taxon>Bacillati</taxon>
        <taxon>Actinomycetota</taxon>
        <taxon>Actinomycetes</taxon>
        <taxon>Micrococcales</taxon>
        <taxon>Brevibacteriaceae</taxon>
        <taxon>Spelaeicoccus</taxon>
    </lineage>
</organism>
<evidence type="ECO:0000256" key="3">
    <source>
        <dbReference type="SAM" id="Phobius"/>
    </source>
</evidence>
<keyword evidence="3" id="KW-0812">Transmembrane</keyword>
<dbReference type="PANTHER" id="PTHR37313">
    <property type="entry name" value="UPF0749 PROTEIN RV1825"/>
    <property type="match status" value="1"/>
</dbReference>
<dbReference type="Pfam" id="PF05949">
    <property type="entry name" value="DUF881"/>
    <property type="match status" value="1"/>
</dbReference>
<dbReference type="EMBL" id="JACBZP010000001">
    <property type="protein sequence ID" value="NYI69019.1"/>
    <property type="molecule type" value="Genomic_DNA"/>
</dbReference>
<reference evidence="4 5" key="1">
    <citation type="submission" date="2020-07" db="EMBL/GenBank/DDBJ databases">
        <title>Sequencing the genomes of 1000 actinobacteria strains.</title>
        <authorList>
            <person name="Klenk H.-P."/>
        </authorList>
    </citation>
    <scope>NUCLEOTIDE SEQUENCE [LARGE SCALE GENOMIC DNA]</scope>
    <source>
        <strain evidence="4 5">DSM 26341</strain>
    </source>
</reference>
<evidence type="ECO:0000256" key="1">
    <source>
        <dbReference type="ARBA" id="ARBA00009108"/>
    </source>
</evidence>
<keyword evidence="5" id="KW-1185">Reference proteome</keyword>
<keyword evidence="3" id="KW-0472">Membrane</keyword>
<feature type="region of interest" description="Disordered" evidence="2">
    <location>
        <begin position="147"/>
        <end position="169"/>
    </location>
</feature>
<proteinExistence type="inferred from homology"/>
<comment type="caution">
    <text evidence="4">The sequence shown here is derived from an EMBL/GenBank/DDBJ whole genome shotgun (WGS) entry which is preliminary data.</text>
</comment>
<gene>
    <name evidence="4" type="ORF">BJY26_003325</name>
</gene>
<dbReference type="Proteomes" id="UP000539111">
    <property type="component" value="Unassembled WGS sequence"/>
</dbReference>
<dbReference type="GO" id="GO:0005886">
    <property type="term" value="C:plasma membrane"/>
    <property type="evidence" value="ECO:0007669"/>
    <property type="project" value="TreeGrafter"/>
</dbReference>
<comment type="similarity">
    <text evidence="1">Belongs to the UPF0749 family.</text>
</comment>
<dbReference type="RefSeq" id="WP_179429287.1">
    <property type="nucleotide sequence ID" value="NZ_JACBZP010000001.1"/>
</dbReference>
<feature type="transmembrane region" description="Helical" evidence="3">
    <location>
        <begin position="47"/>
        <end position="67"/>
    </location>
</feature>
<evidence type="ECO:0000256" key="2">
    <source>
        <dbReference type="SAM" id="MobiDB-lite"/>
    </source>
</evidence>
<sequence length="290" mass="30203">MTAPTRGSDTGYPNTMSLLQSLWQNDPSPEYAEAAARGHRTSKPKHAVIVAIAVVLGILLAAATVQLRTPKPAAQKTRDYLIDRIHAKTKSADELAEKNAKTSAAIEAAQTKALHGDNKALLTRYKNLKVAAGATAMSGAGIRLALSDGDSDQKSDTDPRAGDGSDSRVQDRDIQTIVNALWAAGAKAVTVNGARLTSLSSIRSAGGAILVDYKPLSQPYTIDALGDSDTLQARLAASSGGSYLQSLKSNYGIDVSIQAESDLTMPASDSLRLHVAHTPKSGKSAPTGGS</sequence>
<protein>
    <submittedName>
        <fullName evidence="4">Uncharacterized protein YlxW (UPF0749 family)</fullName>
    </submittedName>
</protein>
<dbReference type="PANTHER" id="PTHR37313:SF1">
    <property type="entry name" value="UPF0749 PROTEIN RV1823"/>
    <property type="match status" value="1"/>
</dbReference>
<dbReference type="AlphaFoldDB" id="A0A7Z0IJ10"/>
<evidence type="ECO:0000313" key="5">
    <source>
        <dbReference type="Proteomes" id="UP000539111"/>
    </source>
</evidence>
<dbReference type="Gene3D" id="3.30.70.1880">
    <property type="entry name" value="Protein of unknown function DUF881"/>
    <property type="match status" value="1"/>
</dbReference>
<accession>A0A7Z0IJ10</accession>
<feature type="compositionally biased region" description="Basic and acidic residues" evidence="2">
    <location>
        <begin position="151"/>
        <end position="169"/>
    </location>
</feature>
<keyword evidence="3" id="KW-1133">Transmembrane helix</keyword>
<name>A0A7Z0IJ10_9MICO</name>
<dbReference type="InterPro" id="IPR010273">
    <property type="entry name" value="DUF881"/>
</dbReference>